<dbReference type="PANTHER" id="PTHR43214:SF41">
    <property type="entry name" value="NITRATE_NITRITE RESPONSE REGULATOR PROTEIN NARP"/>
    <property type="match status" value="1"/>
</dbReference>
<keyword evidence="1 6" id="KW-0597">Phosphoprotein</keyword>
<evidence type="ECO:0000256" key="4">
    <source>
        <dbReference type="ARBA" id="ARBA00023125"/>
    </source>
</evidence>
<evidence type="ECO:0000259" key="8">
    <source>
        <dbReference type="PROSITE" id="PS50110"/>
    </source>
</evidence>
<dbReference type="OrthoDB" id="9796655at2"/>
<feature type="modified residue" description="4-aspartylphosphate" evidence="6">
    <location>
        <position position="53"/>
    </location>
</feature>
<dbReference type="Pfam" id="PF00196">
    <property type="entry name" value="GerE"/>
    <property type="match status" value="1"/>
</dbReference>
<evidence type="ECO:0000256" key="6">
    <source>
        <dbReference type="PROSITE-ProRule" id="PRU00169"/>
    </source>
</evidence>
<dbReference type="PROSITE" id="PS50110">
    <property type="entry name" value="RESPONSE_REGULATORY"/>
    <property type="match status" value="1"/>
</dbReference>
<keyword evidence="2" id="KW-0902">Two-component regulatory system</keyword>
<dbReference type="Proteomes" id="UP000284908">
    <property type="component" value="Unassembled WGS sequence"/>
</dbReference>
<dbReference type="InterPro" id="IPR039420">
    <property type="entry name" value="WalR-like"/>
</dbReference>
<dbReference type="GO" id="GO:0003677">
    <property type="term" value="F:DNA binding"/>
    <property type="evidence" value="ECO:0007669"/>
    <property type="project" value="UniProtKB-KW"/>
</dbReference>
<dbReference type="SMART" id="SM00421">
    <property type="entry name" value="HTH_LUXR"/>
    <property type="match status" value="1"/>
</dbReference>
<dbReference type="GO" id="GO:0006355">
    <property type="term" value="P:regulation of DNA-templated transcription"/>
    <property type="evidence" value="ECO:0007669"/>
    <property type="project" value="InterPro"/>
</dbReference>
<organism evidence="9 10">
    <name type="scientific">Rahnella woolbedingensis</name>
    <dbReference type="NCBI Taxonomy" id="1510574"/>
    <lineage>
        <taxon>Bacteria</taxon>
        <taxon>Pseudomonadati</taxon>
        <taxon>Pseudomonadota</taxon>
        <taxon>Gammaproteobacteria</taxon>
        <taxon>Enterobacterales</taxon>
        <taxon>Yersiniaceae</taxon>
        <taxon>Rahnella</taxon>
    </lineage>
</organism>
<evidence type="ECO:0000256" key="5">
    <source>
        <dbReference type="ARBA" id="ARBA00023163"/>
    </source>
</evidence>
<dbReference type="InterPro" id="IPR011006">
    <property type="entry name" value="CheY-like_superfamily"/>
</dbReference>
<dbReference type="SUPFAM" id="SSF46894">
    <property type="entry name" value="C-terminal effector domain of the bipartite response regulators"/>
    <property type="match status" value="1"/>
</dbReference>
<dbReference type="PANTHER" id="PTHR43214">
    <property type="entry name" value="TWO-COMPONENT RESPONSE REGULATOR"/>
    <property type="match status" value="1"/>
</dbReference>
<dbReference type="PRINTS" id="PR00038">
    <property type="entry name" value="HTHLUXR"/>
</dbReference>
<dbReference type="CDD" id="cd06170">
    <property type="entry name" value="LuxR_C_like"/>
    <property type="match status" value="1"/>
</dbReference>
<dbReference type="Gene3D" id="3.40.50.2300">
    <property type="match status" value="1"/>
</dbReference>
<dbReference type="RefSeq" id="WP_120132872.1">
    <property type="nucleotide sequence ID" value="NZ_RAHH01000011.1"/>
</dbReference>
<comment type="caution">
    <text evidence="9">The sequence shown here is derived from an EMBL/GenBank/DDBJ whole genome shotgun (WGS) entry which is preliminary data.</text>
</comment>
<keyword evidence="5" id="KW-0804">Transcription</keyword>
<accession>A0A419N9F5</accession>
<dbReference type="Pfam" id="PF00072">
    <property type="entry name" value="Response_reg"/>
    <property type="match status" value="1"/>
</dbReference>
<dbReference type="SMART" id="SM00448">
    <property type="entry name" value="REC"/>
    <property type="match status" value="1"/>
</dbReference>
<dbReference type="InterPro" id="IPR016032">
    <property type="entry name" value="Sig_transdc_resp-reg_C-effctor"/>
</dbReference>
<evidence type="ECO:0000313" key="10">
    <source>
        <dbReference type="Proteomes" id="UP000284908"/>
    </source>
</evidence>
<feature type="domain" description="Response regulatory" evidence="8">
    <location>
        <begin position="3"/>
        <end position="118"/>
    </location>
</feature>
<protein>
    <submittedName>
        <fullName evidence="9">DNA-binding response regulator</fullName>
    </submittedName>
</protein>
<dbReference type="AlphaFoldDB" id="A0A419N9F5"/>
<keyword evidence="3" id="KW-0805">Transcription regulation</keyword>
<dbReference type="InterPro" id="IPR000792">
    <property type="entry name" value="Tscrpt_reg_LuxR_C"/>
</dbReference>
<keyword evidence="10" id="KW-1185">Reference proteome</keyword>
<proteinExistence type="predicted"/>
<dbReference type="PROSITE" id="PS00622">
    <property type="entry name" value="HTH_LUXR_1"/>
    <property type="match status" value="1"/>
</dbReference>
<dbReference type="CDD" id="cd17535">
    <property type="entry name" value="REC_NarL-like"/>
    <property type="match status" value="1"/>
</dbReference>
<name>A0A419N9F5_9GAMM</name>
<gene>
    <name evidence="9" type="ORF">D6C13_11465</name>
</gene>
<keyword evidence="4 9" id="KW-0238">DNA-binding</keyword>
<evidence type="ECO:0000256" key="2">
    <source>
        <dbReference type="ARBA" id="ARBA00023012"/>
    </source>
</evidence>
<evidence type="ECO:0000256" key="3">
    <source>
        <dbReference type="ARBA" id="ARBA00023015"/>
    </source>
</evidence>
<dbReference type="InterPro" id="IPR058245">
    <property type="entry name" value="NreC/VraR/RcsB-like_REC"/>
</dbReference>
<reference evidence="9 10" key="1">
    <citation type="submission" date="2018-09" db="EMBL/GenBank/DDBJ databases">
        <authorList>
            <person name="Le Fleche-Mateos A."/>
        </authorList>
    </citation>
    <scope>NUCLEOTIDE SEQUENCE [LARGE SCALE GENOMIC DNA]</scope>
    <source>
        <strain evidence="9 10">DSM 27399</strain>
    </source>
</reference>
<dbReference type="GO" id="GO:0000160">
    <property type="term" value="P:phosphorelay signal transduction system"/>
    <property type="evidence" value="ECO:0007669"/>
    <property type="project" value="InterPro"/>
</dbReference>
<dbReference type="EMBL" id="RAHH01000011">
    <property type="protein sequence ID" value="RJT44360.1"/>
    <property type="molecule type" value="Genomic_DNA"/>
</dbReference>
<dbReference type="InterPro" id="IPR001789">
    <property type="entry name" value="Sig_transdc_resp-reg_receiver"/>
</dbReference>
<evidence type="ECO:0000313" key="9">
    <source>
        <dbReference type="EMBL" id="RJT44360.1"/>
    </source>
</evidence>
<dbReference type="PROSITE" id="PS50043">
    <property type="entry name" value="HTH_LUXR_2"/>
    <property type="match status" value="1"/>
</dbReference>
<dbReference type="SUPFAM" id="SSF52172">
    <property type="entry name" value="CheY-like"/>
    <property type="match status" value="1"/>
</dbReference>
<sequence length="210" mass="23132">MYKALIVDDHPVIRMAIEILLNRNNISVVGKAGNGAEAVQMAKSLEPNLIILDIAIPVLNGLEVISRIRAISHSMKILILTSQLASSFSARCRQAGASGYVEKTEELNELLDAIRAIRSGYTYFPAENIPVGHTKTLSVGDEAERLASLSDREMIVLVYLAKGYSNMEIGEMLTLSNKTISTYKTRLLMKLGMKTLVDLISLAFRHKLVD</sequence>
<feature type="domain" description="HTH luxR-type" evidence="7">
    <location>
        <begin position="142"/>
        <end position="207"/>
    </location>
</feature>
<evidence type="ECO:0000256" key="1">
    <source>
        <dbReference type="ARBA" id="ARBA00022553"/>
    </source>
</evidence>
<evidence type="ECO:0000259" key="7">
    <source>
        <dbReference type="PROSITE" id="PS50043"/>
    </source>
</evidence>